<name>A0A8S5T914_9CAUD</name>
<proteinExistence type="predicted"/>
<reference evidence="1" key="1">
    <citation type="journal article" date="2021" name="Proc. Natl. Acad. Sci. U.S.A.">
        <title>A Catalog of Tens of Thousands of Viruses from Human Metagenomes Reveals Hidden Associations with Chronic Diseases.</title>
        <authorList>
            <person name="Tisza M.J."/>
            <person name="Buck C.B."/>
        </authorList>
    </citation>
    <scope>NUCLEOTIDE SEQUENCE</scope>
    <source>
        <strain evidence="1">CtmIh35</strain>
    </source>
</reference>
<organism evidence="1">
    <name type="scientific">Siphoviridae sp. ctmIh35</name>
    <dbReference type="NCBI Taxonomy" id="2827932"/>
    <lineage>
        <taxon>Viruses</taxon>
        <taxon>Duplodnaviria</taxon>
        <taxon>Heunggongvirae</taxon>
        <taxon>Uroviricota</taxon>
        <taxon>Caudoviricetes</taxon>
    </lineage>
</organism>
<protein>
    <submittedName>
        <fullName evidence="1">Uncharacterized protein</fullName>
    </submittedName>
</protein>
<sequence>MIERKYLAHYLDSSFGAVSTTYVRLGKNLEEYNEELNPDVEVTKNILGEQSVQHSGYEVQSDVDPFYYEDYDDALSNKIMELANTRATGDKCKTTMVDVLLKPGTNEDDAPTAVWAYREDVYVIPTSVGGDTSGIQTPFTVYKAGNRVKGTWNVTAKTFTPASE</sequence>
<evidence type="ECO:0000313" key="1">
    <source>
        <dbReference type="EMBL" id="DAF59616.1"/>
    </source>
</evidence>
<dbReference type="EMBL" id="BK032772">
    <property type="protein sequence ID" value="DAF59616.1"/>
    <property type="molecule type" value="Genomic_DNA"/>
</dbReference>
<accession>A0A8S5T914</accession>